<feature type="compositionally biased region" description="Polar residues" evidence="1">
    <location>
        <begin position="243"/>
        <end position="257"/>
    </location>
</feature>
<feature type="compositionally biased region" description="Low complexity" evidence="1">
    <location>
        <begin position="216"/>
        <end position="225"/>
    </location>
</feature>
<feature type="compositionally biased region" description="Polar residues" evidence="1">
    <location>
        <begin position="435"/>
        <end position="448"/>
    </location>
</feature>
<feature type="compositionally biased region" description="Acidic residues" evidence="1">
    <location>
        <begin position="135"/>
        <end position="144"/>
    </location>
</feature>
<accession>A0A428RMV6</accession>
<organism evidence="2 3">
    <name type="scientific">Fusarium ambrosium</name>
    <dbReference type="NCBI Taxonomy" id="131363"/>
    <lineage>
        <taxon>Eukaryota</taxon>
        <taxon>Fungi</taxon>
        <taxon>Dikarya</taxon>
        <taxon>Ascomycota</taxon>
        <taxon>Pezizomycotina</taxon>
        <taxon>Sordariomycetes</taxon>
        <taxon>Hypocreomycetidae</taxon>
        <taxon>Hypocreales</taxon>
        <taxon>Nectriaceae</taxon>
        <taxon>Fusarium</taxon>
        <taxon>Fusarium solani species complex</taxon>
    </lineage>
</organism>
<feature type="region of interest" description="Disordered" evidence="1">
    <location>
        <begin position="39"/>
        <end position="67"/>
    </location>
</feature>
<dbReference type="Proteomes" id="UP000288429">
    <property type="component" value="Unassembled WGS sequence"/>
</dbReference>
<evidence type="ECO:0000313" key="2">
    <source>
        <dbReference type="EMBL" id="RSL78841.1"/>
    </source>
</evidence>
<dbReference type="EMBL" id="NIZV01000958">
    <property type="protein sequence ID" value="RSL78841.1"/>
    <property type="molecule type" value="Genomic_DNA"/>
</dbReference>
<feature type="compositionally biased region" description="Low complexity" evidence="1">
    <location>
        <begin position="393"/>
        <end position="428"/>
    </location>
</feature>
<sequence>MAKPGTPAPDLAALFSETRRVSSQIDEVQKSLKAIAASIQLHTSEPRSSTRPTTRSKIQGKGSSESAVWTKAISGFKEACEKMDSLREKMDSLTEKMDSLRITGTHITSVSQLPQESRARAEQDGSPVTHNALDQEPEGEEVQQDETPAHTPNAGSSPSSRRSQDDTLHSLTRFAGHAGRKQTVIDSSLPRLRSESHNQAVPAGNAATSPEAINDAAQQPQAQPADGHDEGIPRSPPPRDSGTAKQDSNAAAQGASTHQRRDADSDSDQAPANTHGDNSATRIETSRDPTNDGSGDDTPMQEAEDSLSAAALQGSTGQAAAADSRPDPSGEQEHESEDLAKRAAEGTAFKSPQAHEDKGGPEPIVANDQPAESRGPENHLGRRVGMSTPDGHTTTPLLITTPTGRGDTASSQVSTPSPSSGTTPQGSDTTEDTSRASTPDTHLTSPDT</sequence>
<feature type="compositionally biased region" description="Polar residues" evidence="1">
    <location>
        <begin position="105"/>
        <end position="115"/>
    </location>
</feature>
<gene>
    <name evidence="2" type="ORF">CDV31_017247</name>
</gene>
<evidence type="ECO:0000313" key="3">
    <source>
        <dbReference type="Proteomes" id="UP000288429"/>
    </source>
</evidence>
<proteinExistence type="predicted"/>
<feature type="region of interest" description="Disordered" evidence="1">
    <location>
        <begin position="97"/>
        <end position="448"/>
    </location>
</feature>
<evidence type="ECO:0000256" key="1">
    <source>
        <dbReference type="SAM" id="MobiDB-lite"/>
    </source>
</evidence>
<keyword evidence="3" id="KW-1185">Reference proteome</keyword>
<dbReference type="AlphaFoldDB" id="A0A428RMV6"/>
<feature type="compositionally biased region" description="Low complexity" evidence="1">
    <location>
        <begin position="46"/>
        <end position="56"/>
    </location>
</feature>
<comment type="caution">
    <text evidence="2">The sequence shown here is derived from an EMBL/GenBank/DDBJ whole genome shotgun (WGS) entry which is preliminary data.</text>
</comment>
<feature type="non-terminal residue" evidence="2">
    <location>
        <position position="448"/>
    </location>
</feature>
<feature type="compositionally biased region" description="Polar residues" evidence="1">
    <location>
        <begin position="268"/>
        <end position="283"/>
    </location>
</feature>
<reference evidence="2 3" key="1">
    <citation type="submission" date="2017-06" db="EMBL/GenBank/DDBJ databases">
        <title>Cmopartive genomic analysis of Ambrosia Fusariam Clade fungi.</title>
        <authorList>
            <person name="Stajich J.E."/>
            <person name="Carrillo J."/>
            <person name="Kijimoto T."/>
            <person name="Eskalen A."/>
            <person name="O'Donnell K."/>
            <person name="Kasson M."/>
        </authorList>
    </citation>
    <scope>NUCLEOTIDE SEQUENCE [LARGE SCALE GENOMIC DNA]</scope>
    <source>
        <strain evidence="2 3">NRRL 20438</strain>
    </source>
</reference>
<name>A0A428RMV6_9HYPO</name>
<protein>
    <submittedName>
        <fullName evidence="2">Uncharacterized protein</fullName>
    </submittedName>
</protein>
<feature type="compositionally biased region" description="Basic and acidic residues" evidence="1">
    <location>
        <begin position="324"/>
        <end position="344"/>
    </location>
</feature>